<protein>
    <submittedName>
        <fullName evidence="3">Uncharacterized protein</fullName>
    </submittedName>
</protein>
<feature type="chain" id="PRO_5036315574" evidence="1">
    <location>
        <begin position="31"/>
        <end position="134"/>
    </location>
</feature>
<gene>
    <name evidence="3" type="ORF">CQY20_28105</name>
    <name evidence="2" type="ORF">MAGR_01730</name>
</gene>
<evidence type="ECO:0000313" key="2">
    <source>
        <dbReference type="EMBL" id="GFG48732.1"/>
    </source>
</evidence>
<dbReference type="EMBL" id="BLKS01000001">
    <property type="protein sequence ID" value="GFG48732.1"/>
    <property type="molecule type" value="Genomic_DNA"/>
</dbReference>
<dbReference type="RefSeq" id="WP_097943725.1">
    <property type="nucleotide sequence ID" value="NZ_BLKS01000001.1"/>
</dbReference>
<evidence type="ECO:0000313" key="3">
    <source>
        <dbReference type="EMBL" id="PEG33922.1"/>
    </source>
</evidence>
<feature type="signal peptide" evidence="1">
    <location>
        <begin position="1"/>
        <end position="30"/>
    </location>
</feature>
<dbReference type="Proteomes" id="UP000465302">
    <property type="component" value="Unassembled WGS sequence"/>
</dbReference>
<organism evidence="3 4">
    <name type="scientific">Mycolicibacterium agri</name>
    <name type="common">Mycobacterium agri</name>
    <dbReference type="NCBI Taxonomy" id="36811"/>
    <lineage>
        <taxon>Bacteria</taxon>
        <taxon>Bacillati</taxon>
        <taxon>Actinomycetota</taxon>
        <taxon>Actinomycetes</taxon>
        <taxon>Mycobacteriales</taxon>
        <taxon>Mycobacteriaceae</taxon>
        <taxon>Mycolicibacterium</taxon>
    </lineage>
</organism>
<keyword evidence="1" id="KW-0732">Signal</keyword>
<name>A0A2A7MQ46_MYCAG</name>
<dbReference type="AlphaFoldDB" id="A0A2A7MQ46"/>
<dbReference type="Proteomes" id="UP000220914">
    <property type="component" value="Unassembled WGS sequence"/>
</dbReference>
<comment type="caution">
    <text evidence="3">The sequence shown here is derived from an EMBL/GenBank/DDBJ whole genome shotgun (WGS) entry which is preliminary data.</text>
</comment>
<sequence>MKPARTLVNAIVVAALGFGAAGLGTGVAEAKPKHDIDRPCFPFCGDGHGRKDFHRGDWDKGPWWANNRHDWWDERQGPPPWGWGPPPAYHWHGGPPRPFNYWGYDVTPVWDDGFHQWGIWLFGLWIPIIGIGVV</sequence>
<dbReference type="EMBL" id="PDCP01000085">
    <property type="protein sequence ID" value="PEG33922.1"/>
    <property type="molecule type" value="Genomic_DNA"/>
</dbReference>
<reference evidence="3 4" key="1">
    <citation type="submission" date="2017-10" db="EMBL/GenBank/DDBJ databases">
        <title>The new phylogeny of genus Mycobacterium.</title>
        <authorList>
            <person name="Tortoli E."/>
            <person name="Trovato A."/>
            <person name="Cirillo D.M."/>
        </authorList>
    </citation>
    <scope>NUCLEOTIDE SEQUENCE [LARGE SCALE GENOMIC DNA]</scope>
    <source>
        <strain evidence="3 4">CCUG37673</strain>
    </source>
</reference>
<reference evidence="2" key="3">
    <citation type="submission" date="2020-02" db="EMBL/GenBank/DDBJ databases">
        <authorList>
            <person name="Matsumoto Y."/>
            <person name="Motooka D."/>
            <person name="Nakamura S."/>
        </authorList>
    </citation>
    <scope>NUCLEOTIDE SEQUENCE</scope>
    <source>
        <strain evidence="2">JCM 6377</strain>
    </source>
</reference>
<dbReference type="OrthoDB" id="4578563at2"/>
<evidence type="ECO:0000256" key="1">
    <source>
        <dbReference type="SAM" id="SignalP"/>
    </source>
</evidence>
<proteinExistence type="predicted"/>
<evidence type="ECO:0000313" key="4">
    <source>
        <dbReference type="Proteomes" id="UP000220914"/>
    </source>
</evidence>
<keyword evidence="4" id="KW-1185">Reference proteome</keyword>
<accession>A0A2A7MQ46</accession>
<evidence type="ECO:0000313" key="5">
    <source>
        <dbReference type="Proteomes" id="UP000465302"/>
    </source>
</evidence>
<reference evidence="2 5" key="2">
    <citation type="journal article" date="2019" name="Emerg. Microbes Infect.">
        <title>Comprehensive subspecies identification of 175 nontuberculous mycobacteria species based on 7547 genomic profiles.</title>
        <authorList>
            <person name="Matsumoto Y."/>
            <person name="Kinjo T."/>
            <person name="Motooka D."/>
            <person name="Nabeya D."/>
            <person name="Jung N."/>
            <person name="Uechi K."/>
            <person name="Horii T."/>
            <person name="Iida T."/>
            <person name="Fujita J."/>
            <person name="Nakamura S."/>
        </authorList>
    </citation>
    <scope>NUCLEOTIDE SEQUENCE [LARGE SCALE GENOMIC DNA]</scope>
    <source>
        <strain evidence="2 5">JCM 6377</strain>
    </source>
</reference>